<dbReference type="PROSITE" id="PS01180">
    <property type="entry name" value="CUB"/>
    <property type="match status" value="1"/>
</dbReference>
<dbReference type="CTD" id="20232873"/>
<dbReference type="RefSeq" id="XP_009062650.1">
    <property type="nucleotide sequence ID" value="XM_009064402.1"/>
</dbReference>
<dbReference type="AlphaFoldDB" id="V3ZVN9"/>
<gene>
    <name evidence="6" type="ORF">LOTGIDRAFT_128699</name>
</gene>
<evidence type="ECO:0000259" key="5">
    <source>
        <dbReference type="PROSITE" id="PS50026"/>
    </source>
</evidence>
<dbReference type="Proteomes" id="UP000030746">
    <property type="component" value="Unassembled WGS sequence"/>
</dbReference>
<organism evidence="6 7">
    <name type="scientific">Lottia gigantea</name>
    <name type="common">Giant owl limpet</name>
    <dbReference type="NCBI Taxonomy" id="225164"/>
    <lineage>
        <taxon>Eukaryota</taxon>
        <taxon>Metazoa</taxon>
        <taxon>Spiralia</taxon>
        <taxon>Lophotrochozoa</taxon>
        <taxon>Mollusca</taxon>
        <taxon>Gastropoda</taxon>
        <taxon>Patellogastropoda</taxon>
        <taxon>Lottioidea</taxon>
        <taxon>Lottiidae</taxon>
        <taxon>Lottia</taxon>
    </lineage>
</organism>
<dbReference type="PROSITE" id="PS50026">
    <property type="entry name" value="EGF_3"/>
    <property type="match status" value="1"/>
</dbReference>
<evidence type="ECO:0000256" key="3">
    <source>
        <dbReference type="SAM" id="SignalP"/>
    </source>
</evidence>
<keyword evidence="1 2" id="KW-1015">Disulfide bond</keyword>
<keyword evidence="3" id="KW-0732">Signal</keyword>
<evidence type="ECO:0000256" key="2">
    <source>
        <dbReference type="PROSITE-ProRule" id="PRU00076"/>
    </source>
</evidence>
<dbReference type="GeneID" id="20232873"/>
<dbReference type="InterPro" id="IPR000742">
    <property type="entry name" value="EGF"/>
</dbReference>
<feature type="disulfide bond" evidence="2">
    <location>
        <begin position="167"/>
        <end position="184"/>
    </location>
</feature>
<protein>
    <recommendedName>
        <fullName evidence="8">CUB domain-containing protein</fullName>
    </recommendedName>
</protein>
<dbReference type="HOGENOM" id="CLU_088364_0_0_1"/>
<evidence type="ECO:0000256" key="1">
    <source>
        <dbReference type="ARBA" id="ARBA00023157"/>
    </source>
</evidence>
<feature type="domain" description="CUB" evidence="4">
    <location>
        <begin position="28"/>
        <end position="152"/>
    </location>
</feature>
<proteinExistence type="predicted"/>
<dbReference type="Pfam" id="PF00431">
    <property type="entry name" value="CUB"/>
    <property type="match status" value="1"/>
</dbReference>
<dbReference type="OMA" id="LCFNDEH"/>
<dbReference type="InterPro" id="IPR000859">
    <property type="entry name" value="CUB_dom"/>
</dbReference>
<evidence type="ECO:0000313" key="6">
    <source>
        <dbReference type="EMBL" id="ESO86670.1"/>
    </source>
</evidence>
<dbReference type="OrthoDB" id="6138650at2759"/>
<dbReference type="SMART" id="SM00042">
    <property type="entry name" value="CUB"/>
    <property type="match status" value="1"/>
</dbReference>
<name>V3ZVN9_LOTGI</name>
<dbReference type="SUPFAM" id="SSF49854">
    <property type="entry name" value="Spermadhesin, CUB domain"/>
    <property type="match status" value="1"/>
</dbReference>
<comment type="caution">
    <text evidence="2">Lacks conserved residue(s) required for the propagation of feature annotation.</text>
</comment>
<evidence type="ECO:0000259" key="4">
    <source>
        <dbReference type="PROSITE" id="PS01180"/>
    </source>
</evidence>
<feature type="chain" id="PRO_5004716124" description="CUB domain-containing protein" evidence="3">
    <location>
        <begin position="24"/>
        <end position="217"/>
    </location>
</feature>
<feature type="disulfide bond" evidence="2">
    <location>
        <begin position="186"/>
        <end position="195"/>
    </location>
</feature>
<dbReference type="InterPro" id="IPR035914">
    <property type="entry name" value="Sperma_CUB_dom_sf"/>
</dbReference>
<reference evidence="6 7" key="1">
    <citation type="journal article" date="2013" name="Nature">
        <title>Insights into bilaterian evolution from three spiralian genomes.</title>
        <authorList>
            <person name="Simakov O."/>
            <person name="Marletaz F."/>
            <person name="Cho S.J."/>
            <person name="Edsinger-Gonzales E."/>
            <person name="Havlak P."/>
            <person name="Hellsten U."/>
            <person name="Kuo D.H."/>
            <person name="Larsson T."/>
            <person name="Lv J."/>
            <person name="Arendt D."/>
            <person name="Savage R."/>
            <person name="Osoegawa K."/>
            <person name="de Jong P."/>
            <person name="Grimwood J."/>
            <person name="Chapman J.A."/>
            <person name="Shapiro H."/>
            <person name="Aerts A."/>
            <person name="Otillar R.P."/>
            <person name="Terry A.Y."/>
            <person name="Boore J.L."/>
            <person name="Grigoriev I.V."/>
            <person name="Lindberg D.R."/>
            <person name="Seaver E.C."/>
            <person name="Weisblat D.A."/>
            <person name="Putnam N.H."/>
            <person name="Rokhsar D.S."/>
        </authorList>
    </citation>
    <scope>NUCLEOTIDE SEQUENCE [LARGE SCALE GENOMIC DNA]</scope>
</reference>
<keyword evidence="2" id="KW-0245">EGF-like domain</keyword>
<feature type="signal peptide" evidence="3">
    <location>
        <begin position="1"/>
        <end position="23"/>
    </location>
</feature>
<sequence>MKSALLLLKIIFVLLIISDYGSALYTNCGGLLEAEKGNIQTPNFPSPFPTPINCAWVIHNPHPEKKIILYFTQYFLKNSFHLSEYDEYISEHDNKGIKYLGEMNYINQFSSMAAYKPYLVIRFKVRDMGNMHLRVEEFLKDVYGFNITYEVVNKEQNIKEACSAHNCSFLGHCVANSIFSDYKCQCFPTFFGDYCQYGPFCDPSNGKNMCQNDGQCR</sequence>
<dbReference type="Gene3D" id="2.60.120.290">
    <property type="entry name" value="Spermadhesin, CUB domain"/>
    <property type="match status" value="1"/>
</dbReference>
<keyword evidence="7" id="KW-1185">Reference proteome</keyword>
<evidence type="ECO:0008006" key="8">
    <source>
        <dbReference type="Google" id="ProtNLM"/>
    </source>
</evidence>
<dbReference type="KEGG" id="lgi:LOTGIDRAFT_128699"/>
<evidence type="ECO:0000313" key="7">
    <source>
        <dbReference type="Proteomes" id="UP000030746"/>
    </source>
</evidence>
<dbReference type="EMBL" id="KB203019">
    <property type="protein sequence ID" value="ESO86670.1"/>
    <property type="molecule type" value="Genomic_DNA"/>
</dbReference>
<feature type="domain" description="EGF-like" evidence="5">
    <location>
        <begin position="158"/>
        <end position="196"/>
    </location>
</feature>
<accession>V3ZVN9</accession>
<dbReference type="PROSITE" id="PS00022">
    <property type="entry name" value="EGF_1"/>
    <property type="match status" value="1"/>
</dbReference>